<dbReference type="Proteomes" id="UP000654075">
    <property type="component" value="Unassembled WGS sequence"/>
</dbReference>
<name>A0A813GKH6_POLGL</name>
<keyword evidence="2" id="KW-1185">Reference proteome</keyword>
<protein>
    <submittedName>
        <fullName evidence="1">Uncharacterized protein</fullName>
    </submittedName>
</protein>
<sequence>LREDGGADRVLSQAVFLHQGKHLCSEQGEDWHASVLSGLWCSRWRVLVWLGLRRAHTEHHVLRP</sequence>
<gene>
    <name evidence="1" type="ORF">PGLA1383_LOCUS43572</name>
</gene>
<dbReference type="EMBL" id="CAJNNV010029005">
    <property type="protein sequence ID" value="CAE8626671.1"/>
    <property type="molecule type" value="Genomic_DNA"/>
</dbReference>
<feature type="non-terminal residue" evidence="1">
    <location>
        <position position="64"/>
    </location>
</feature>
<evidence type="ECO:0000313" key="2">
    <source>
        <dbReference type="Proteomes" id="UP000654075"/>
    </source>
</evidence>
<accession>A0A813GKH6</accession>
<organism evidence="1 2">
    <name type="scientific">Polarella glacialis</name>
    <name type="common">Dinoflagellate</name>
    <dbReference type="NCBI Taxonomy" id="89957"/>
    <lineage>
        <taxon>Eukaryota</taxon>
        <taxon>Sar</taxon>
        <taxon>Alveolata</taxon>
        <taxon>Dinophyceae</taxon>
        <taxon>Suessiales</taxon>
        <taxon>Suessiaceae</taxon>
        <taxon>Polarella</taxon>
    </lineage>
</organism>
<evidence type="ECO:0000313" key="1">
    <source>
        <dbReference type="EMBL" id="CAE8626671.1"/>
    </source>
</evidence>
<dbReference type="AlphaFoldDB" id="A0A813GKH6"/>
<comment type="caution">
    <text evidence="1">The sequence shown here is derived from an EMBL/GenBank/DDBJ whole genome shotgun (WGS) entry which is preliminary data.</text>
</comment>
<reference evidence="1" key="1">
    <citation type="submission" date="2021-02" db="EMBL/GenBank/DDBJ databases">
        <authorList>
            <person name="Dougan E. K."/>
            <person name="Rhodes N."/>
            <person name="Thang M."/>
            <person name="Chan C."/>
        </authorList>
    </citation>
    <scope>NUCLEOTIDE SEQUENCE</scope>
</reference>
<proteinExistence type="predicted"/>